<dbReference type="Proteomes" id="UP000626786">
    <property type="component" value="Unassembled WGS sequence"/>
</dbReference>
<comment type="caution">
    <text evidence="5">The sequence shown here is derived from an EMBL/GenBank/DDBJ whole genome shotgun (WGS) entry which is preliminary data.</text>
</comment>
<keyword evidence="3" id="KW-0378">Hydrolase</keyword>
<organism evidence="5 6">
    <name type="scientific">Sporosarcina quadrami</name>
    <dbReference type="NCBI Taxonomy" id="2762234"/>
    <lineage>
        <taxon>Bacteria</taxon>
        <taxon>Bacillati</taxon>
        <taxon>Bacillota</taxon>
        <taxon>Bacilli</taxon>
        <taxon>Bacillales</taxon>
        <taxon>Caryophanaceae</taxon>
        <taxon>Sporosarcina</taxon>
    </lineage>
</organism>
<dbReference type="EMBL" id="JACSQN010000012">
    <property type="protein sequence ID" value="MBD7985595.1"/>
    <property type="molecule type" value="Genomic_DNA"/>
</dbReference>
<evidence type="ECO:0000256" key="3">
    <source>
        <dbReference type="ARBA" id="ARBA00022801"/>
    </source>
</evidence>
<evidence type="ECO:0000313" key="6">
    <source>
        <dbReference type="Proteomes" id="UP000626786"/>
    </source>
</evidence>
<keyword evidence="1" id="KW-1277">Toxin-antitoxin system</keyword>
<dbReference type="Gene3D" id="1.20.120.580">
    <property type="entry name" value="bsu32300-like"/>
    <property type="match status" value="1"/>
</dbReference>
<dbReference type="InterPro" id="IPR037038">
    <property type="entry name" value="HepT-like_sf"/>
</dbReference>
<keyword evidence="2" id="KW-0540">Nuclease</keyword>
<dbReference type="InterPro" id="IPR052379">
    <property type="entry name" value="Type_VII_TA_RNase"/>
</dbReference>
<comment type="similarity">
    <text evidence="4">Belongs to the HepT RNase toxin family.</text>
</comment>
<sequence>MYFIDRTKINETLTYMESLLALFEGHQKWNEDKIHSLALERIAHTIVESIIDVGNSMIDGFIMRDPGSYDDIIDIMEDEKVISTDMADPLKRVIGLRKMIVREFVEVDNDEIESVLTETKEVIKEFPSKVRYYLENELGPISAFSPLEQ</sequence>
<evidence type="ECO:0000256" key="2">
    <source>
        <dbReference type="ARBA" id="ARBA00022722"/>
    </source>
</evidence>
<dbReference type="PANTHER" id="PTHR33397">
    <property type="entry name" value="UPF0331 PROTEIN YUTE"/>
    <property type="match status" value="1"/>
</dbReference>
<evidence type="ECO:0000256" key="1">
    <source>
        <dbReference type="ARBA" id="ARBA00022649"/>
    </source>
</evidence>
<dbReference type="InterPro" id="IPR008201">
    <property type="entry name" value="HepT-like"/>
</dbReference>
<dbReference type="Pfam" id="PF01934">
    <property type="entry name" value="HepT-like"/>
    <property type="match status" value="1"/>
</dbReference>
<name>A0ABR8UC32_9BACL</name>
<gene>
    <name evidence="5" type="ORF">H9649_13450</name>
</gene>
<reference evidence="5 6" key="1">
    <citation type="submission" date="2020-08" db="EMBL/GenBank/DDBJ databases">
        <title>A Genomic Blueprint of the Chicken Gut Microbiome.</title>
        <authorList>
            <person name="Gilroy R."/>
            <person name="Ravi A."/>
            <person name="Getino M."/>
            <person name="Pursley I."/>
            <person name="Horton D.L."/>
            <person name="Alikhan N.-F."/>
            <person name="Baker D."/>
            <person name="Gharbi K."/>
            <person name="Hall N."/>
            <person name="Watson M."/>
            <person name="Adriaenssens E.M."/>
            <person name="Foster-Nyarko E."/>
            <person name="Jarju S."/>
            <person name="Secka A."/>
            <person name="Antonio M."/>
            <person name="Oren A."/>
            <person name="Chaudhuri R."/>
            <person name="La Ragione R.M."/>
            <person name="Hildebrand F."/>
            <person name="Pallen M.J."/>
        </authorList>
    </citation>
    <scope>NUCLEOTIDE SEQUENCE [LARGE SCALE GENOMIC DNA]</scope>
    <source>
        <strain evidence="5 6">Sa2YVA2</strain>
    </source>
</reference>
<evidence type="ECO:0000256" key="4">
    <source>
        <dbReference type="ARBA" id="ARBA00024207"/>
    </source>
</evidence>
<accession>A0ABR8UC32</accession>
<dbReference type="PANTHER" id="PTHR33397:SF5">
    <property type="entry name" value="RNASE YUTE-RELATED"/>
    <property type="match status" value="1"/>
</dbReference>
<keyword evidence="6" id="KW-1185">Reference proteome</keyword>
<proteinExistence type="inferred from homology"/>
<evidence type="ECO:0000313" key="5">
    <source>
        <dbReference type="EMBL" id="MBD7985595.1"/>
    </source>
</evidence>
<dbReference type="RefSeq" id="WP_191695414.1">
    <property type="nucleotide sequence ID" value="NZ_JACSQN010000012.1"/>
</dbReference>
<protein>
    <submittedName>
        <fullName evidence="5">DUF86 domain-containing protein</fullName>
    </submittedName>
</protein>